<feature type="transmembrane region" description="Helical" evidence="1">
    <location>
        <begin position="475"/>
        <end position="500"/>
    </location>
</feature>
<protein>
    <submittedName>
        <fullName evidence="2">Uncharacterized protein</fullName>
    </submittedName>
</protein>
<keyword evidence="1" id="KW-0472">Membrane</keyword>
<keyword evidence="1" id="KW-0812">Transmembrane</keyword>
<reference evidence="2 3" key="1">
    <citation type="submission" date="2024-08" db="EMBL/GenBank/DDBJ databases">
        <authorList>
            <person name="Cucini C."/>
            <person name="Frati F."/>
        </authorList>
    </citation>
    <scope>NUCLEOTIDE SEQUENCE [LARGE SCALE GENOMIC DNA]</scope>
</reference>
<dbReference type="EMBL" id="CAXLJM020000017">
    <property type="protein sequence ID" value="CAL8083952.1"/>
    <property type="molecule type" value="Genomic_DNA"/>
</dbReference>
<feature type="transmembrane region" description="Helical" evidence="1">
    <location>
        <begin position="231"/>
        <end position="250"/>
    </location>
</feature>
<evidence type="ECO:0000313" key="2">
    <source>
        <dbReference type="EMBL" id="CAL8083952.1"/>
    </source>
</evidence>
<evidence type="ECO:0000313" key="3">
    <source>
        <dbReference type="Proteomes" id="UP001642540"/>
    </source>
</evidence>
<organism evidence="2 3">
    <name type="scientific">Orchesella dallaii</name>
    <dbReference type="NCBI Taxonomy" id="48710"/>
    <lineage>
        <taxon>Eukaryota</taxon>
        <taxon>Metazoa</taxon>
        <taxon>Ecdysozoa</taxon>
        <taxon>Arthropoda</taxon>
        <taxon>Hexapoda</taxon>
        <taxon>Collembola</taxon>
        <taxon>Entomobryomorpha</taxon>
        <taxon>Entomobryoidea</taxon>
        <taxon>Orchesellidae</taxon>
        <taxon>Orchesellinae</taxon>
        <taxon>Orchesella</taxon>
    </lineage>
</organism>
<sequence length="618" mass="71794">MMKQINEKTIGKPVLLISPNHLEHSMNVFIMQPRFSNEEKLPKVPTALSAILLNEVLRNPTEFNKQELWSQRGTEAPAFIFSGLWPSFEKNDNTFRDCFVAVLNAKYRIAPFCNYDIMTTIYLEEVHNLTLHLINSLTVFGENYTKVIEKSPQFITKTELITTVPNSTYGFSFSGHYSEQLMYCNRVGGIKKGLLNLDYAVWTQPFSYEIWSIILPILFIGCVLCTKQKTFVVIGLTLVALITRQSIRVGNRQRKIFIVLELFTLILSIIWGNGIVSLIVAPPTPRHMETLKEFIENGFKILHPFYITNPYSKYETDFNISGIKHDTNLFQVFDEDENFFQFLSQNRVGWPLESNHMAVANQLRHVRKNSLGHKERNIDEWLILKQKLMLTISARKIQMYNTYWLLITIRRMHDTGLVHGWESMFHSYHVRLHERISKRYKAEPGVLLLPTYMIIPQLDKLIAKESLSSYFGVPVFPLLCAFWVCLNHFVLPIYSVIIAFKSEANVEFTRKCLKIWLPLKVIVNAMTLMCLNPYSNFWEYCDTTLISFCSFRIIYDLFVIGSVLDYLCLPTPQFDEMCSELIDPPPDYETATDPSRQTEFPVKVQVENPPPAYHTLYI</sequence>
<feature type="transmembrane region" description="Helical" evidence="1">
    <location>
        <begin position="206"/>
        <end position="224"/>
    </location>
</feature>
<keyword evidence="3" id="KW-1185">Reference proteome</keyword>
<keyword evidence="1" id="KW-1133">Transmembrane helix</keyword>
<accession>A0ABP1PZM0</accession>
<feature type="transmembrane region" description="Helical" evidence="1">
    <location>
        <begin position="256"/>
        <end position="281"/>
    </location>
</feature>
<proteinExistence type="predicted"/>
<evidence type="ECO:0000256" key="1">
    <source>
        <dbReference type="SAM" id="Phobius"/>
    </source>
</evidence>
<comment type="caution">
    <text evidence="2">The sequence shown here is derived from an EMBL/GenBank/DDBJ whole genome shotgun (WGS) entry which is preliminary data.</text>
</comment>
<name>A0ABP1PZM0_9HEXA</name>
<dbReference type="Proteomes" id="UP001642540">
    <property type="component" value="Unassembled WGS sequence"/>
</dbReference>
<gene>
    <name evidence="2" type="ORF">ODALV1_LOCUS5647</name>
</gene>